<keyword evidence="3" id="KW-1185">Reference proteome</keyword>
<proteinExistence type="predicted"/>
<gene>
    <name evidence="2" type="ORF">D3870_04185</name>
</gene>
<dbReference type="SUPFAM" id="SSF51206">
    <property type="entry name" value="cAMP-binding domain-like"/>
    <property type="match status" value="1"/>
</dbReference>
<sequence>MKSPVNQSTLSQFGARFPQLAQELGQANLEMLLDGASIQEVAPERTVIRDRMPVDCIYFVLDGTLDVYIEQEGKSKKIATIKPGEWMGEISVLSGEFLASATIISNSPCKLLRVHHITFGKLITENETVAKVLLDHFIALMAQRFRKPLTHA</sequence>
<feature type="domain" description="Cyclic nucleotide-binding" evidence="1">
    <location>
        <begin position="20"/>
        <end position="140"/>
    </location>
</feature>
<dbReference type="Proteomes" id="UP000285190">
    <property type="component" value="Unassembled WGS sequence"/>
</dbReference>
<dbReference type="InterPro" id="IPR018490">
    <property type="entry name" value="cNMP-bd_dom_sf"/>
</dbReference>
<reference evidence="2 3" key="1">
    <citation type="submission" date="2018-09" db="EMBL/GenBank/DDBJ databases">
        <authorList>
            <person name="Zhu H."/>
        </authorList>
    </citation>
    <scope>NUCLEOTIDE SEQUENCE [LARGE SCALE GENOMIC DNA]</scope>
    <source>
        <strain evidence="2 3">K2R10-39</strain>
    </source>
</reference>
<evidence type="ECO:0000313" key="3">
    <source>
        <dbReference type="Proteomes" id="UP000285190"/>
    </source>
</evidence>
<dbReference type="CDD" id="cd00038">
    <property type="entry name" value="CAP_ED"/>
    <property type="match status" value="1"/>
</dbReference>
<dbReference type="InterPro" id="IPR000595">
    <property type="entry name" value="cNMP-bd_dom"/>
</dbReference>
<protein>
    <submittedName>
        <fullName evidence="2">Cyclic nucleotide-binding domain-containing protein</fullName>
    </submittedName>
</protein>
<dbReference type="AlphaFoldDB" id="A0A418WYS9"/>
<comment type="caution">
    <text evidence="2">The sequence shown here is derived from an EMBL/GenBank/DDBJ whole genome shotgun (WGS) entry which is preliminary data.</text>
</comment>
<name>A0A418WYS9_9BURK</name>
<evidence type="ECO:0000313" key="2">
    <source>
        <dbReference type="EMBL" id="RJG05321.1"/>
    </source>
</evidence>
<dbReference type="Pfam" id="PF00027">
    <property type="entry name" value="cNMP_binding"/>
    <property type="match status" value="1"/>
</dbReference>
<dbReference type="InterPro" id="IPR014710">
    <property type="entry name" value="RmlC-like_jellyroll"/>
</dbReference>
<dbReference type="PROSITE" id="PS50042">
    <property type="entry name" value="CNMP_BINDING_3"/>
    <property type="match status" value="1"/>
</dbReference>
<dbReference type="EMBL" id="QYUN01000002">
    <property type="protein sequence ID" value="RJG05321.1"/>
    <property type="molecule type" value="Genomic_DNA"/>
</dbReference>
<organism evidence="2 3">
    <name type="scientific">Noviherbaspirillum cavernae</name>
    <dbReference type="NCBI Taxonomy" id="2320862"/>
    <lineage>
        <taxon>Bacteria</taxon>
        <taxon>Pseudomonadati</taxon>
        <taxon>Pseudomonadota</taxon>
        <taxon>Betaproteobacteria</taxon>
        <taxon>Burkholderiales</taxon>
        <taxon>Oxalobacteraceae</taxon>
        <taxon>Noviherbaspirillum</taxon>
    </lineage>
</organism>
<dbReference type="SMART" id="SM00100">
    <property type="entry name" value="cNMP"/>
    <property type="match status" value="1"/>
</dbReference>
<evidence type="ECO:0000259" key="1">
    <source>
        <dbReference type="PROSITE" id="PS50042"/>
    </source>
</evidence>
<dbReference type="Gene3D" id="2.60.120.10">
    <property type="entry name" value="Jelly Rolls"/>
    <property type="match status" value="1"/>
</dbReference>
<accession>A0A418WYS9</accession>